<dbReference type="AlphaFoldDB" id="A0A923IZU1"/>
<name>A0A923IZU1_9ACTO</name>
<accession>A0A923IZU1</accession>
<keyword evidence="3" id="KW-1185">Reference proteome</keyword>
<protein>
    <submittedName>
        <fullName evidence="2">Uncharacterized protein</fullName>
    </submittedName>
</protein>
<organism evidence="2 3">
    <name type="scientific">Schaalia hyovaginalis</name>
    <dbReference type="NCBI Taxonomy" id="29316"/>
    <lineage>
        <taxon>Bacteria</taxon>
        <taxon>Bacillati</taxon>
        <taxon>Actinomycetota</taxon>
        <taxon>Actinomycetes</taxon>
        <taxon>Actinomycetales</taxon>
        <taxon>Actinomycetaceae</taxon>
        <taxon>Schaalia</taxon>
    </lineage>
</organism>
<evidence type="ECO:0000313" key="3">
    <source>
        <dbReference type="Proteomes" id="UP000617426"/>
    </source>
</evidence>
<gene>
    <name evidence="2" type="ORF">HD592_001684</name>
</gene>
<dbReference type="Proteomes" id="UP000617426">
    <property type="component" value="Unassembled WGS sequence"/>
</dbReference>
<feature type="region of interest" description="Disordered" evidence="1">
    <location>
        <begin position="54"/>
        <end position="79"/>
    </location>
</feature>
<evidence type="ECO:0000256" key="1">
    <source>
        <dbReference type="SAM" id="MobiDB-lite"/>
    </source>
</evidence>
<reference evidence="2" key="1">
    <citation type="submission" date="2020-08" db="EMBL/GenBank/DDBJ databases">
        <title>Sequencing the genomes of 1000 actinobacteria strains.</title>
        <authorList>
            <person name="Klenk H.-P."/>
        </authorList>
    </citation>
    <scope>NUCLEOTIDE SEQUENCE</scope>
    <source>
        <strain evidence="2">DSM 10695</strain>
    </source>
</reference>
<sequence>MKEHEALYSYSPHSRAIVTQADCPDVTTGNAGTHGKAGKSGNAGASATKRCTNVSARPMNARNPEVVSSNLAPATRKSP</sequence>
<comment type="caution">
    <text evidence="2">The sequence shown here is derived from an EMBL/GenBank/DDBJ whole genome shotgun (WGS) entry which is preliminary data.</text>
</comment>
<dbReference type="EMBL" id="JACHMK010000001">
    <property type="protein sequence ID" value="MBB6335119.1"/>
    <property type="molecule type" value="Genomic_DNA"/>
</dbReference>
<proteinExistence type="predicted"/>
<evidence type="ECO:0000313" key="2">
    <source>
        <dbReference type="EMBL" id="MBB6335119.1"/>
    </source>
</evidence>